<dbReference type="eggNOG" id="arCOG03796">
    <property type="taxonomic scope" value="Archaea"/>
</dbReference>
<dbReference type="KEGG" id="ton:TON_1633"/>
<evidence type="ECO:0000259" key="2">
    <source>
        <dbReference type="Pfam" id="PF05763"/>
    </source>
</evidence>
<dbReference type="RefSeq" id="WP_012572595.1">
    <property type="nucleotide sequence ID" value="NC_011529.1"/>
</dbReference>
<keyword evidence="1" id="KW-1133">Transmembrane helix</keyword>
<name>B6YUD8_THEON</name>
<keyword evidence="4" id="KW-1185">Reference proteome</keyword>
<feature type="domain" description="DUF835" evidence="2">
    <location>
        <begin position="133"/>
        <end position="249"/>
    </location>
</feature>
<dbReference type="Proteomes" id="UP000002727">
    <property type="component" value="Chromosome"/>
</dbReference>
<accession>B6YUD8</accession>
<feature type="transmembrane region" description="Helical" evidence="1">
    <location>
        <begin position="40"/>
        <end position="58"/>
    </location>
</feature>
<dbReference type="STRING" id="523850.TON_1633"/>
<keyword evidence="1" id="KW-0812">Transmembrane</keyword>
<gene>
    <name evidence="3" type="ordered locus">TON_1633</name>
</gene>
<evidence type="ECO:0000256" key="1">
    <source>
        <dbReference type="SAM" id="Phobius"/>
    </source>
</evidence>
<dbReference type="InterPro" id="IPR008553">
    <property type="entry name" value="DUF835"/>
</dbReference>
<organism evidence="3 4">
    <name type="scientific">Thermococcus onnurineus (strain NA1)</name>
    <dbReference type="NCBI Taxonomy" id="523850"/>
    <lineage>
        <taxon>Archaea</taxon>
        <taxon>Methanobacteriati</taxon>
        <taxon>Methanobacteriota</taxon>
        <taxon>Thermococci</taxon>
        <taxon>Thermococcales</taxon>
        <taxon>Thermococcaceae</taxon>
        <taxon>Thermococcus</taxon>
    </lineage>
</organism>
<dbReference type="GeneID" id="7018672"/>
<evidence type="ECO:0000313" key="3">
    <source>
        <dbReference type="EMBL" id="ACJ17123.1"/>
    </source>
</evidence>
<evidence type="ECO:0000313" key="4">
    <source>
        <dbReference type="Proteomes" id="UP000002727"/>
    </source>
</evidence>
<sequence length="263" mass="29138">MELKVSIWIFFIDIVLFIVIGYSALYALRRISRYGEPLNRFIVIVAVSMFTAAAGRALDIVDDFTGEVPIIISLEQILYFLSIIGIAYGLLSYISHVEKTILPIPANAAGNARLSPGGYLYTGEDTGDLVEFISSIDAPVLVITRSPWIYENIGEHVQTLWITPAIDRGIGPTKLHVIMESAVKFLRGGGRLIVVDCLEAFILYNDFTATFRFLSSLKDYAVEAKSTLLLVVIKGTIGEKELKILMREFTPVKSPKNLLKTSS</sequence>
<dbReference type="HOGENOM" id="CLU_067022_2_0_2"/>
<proteinExistence type="predicted"/>
<dbReference type="OrthoDB" id="86083at2157"/>
<dbReference type="EMBL" id="CP000855">
    <property type="protein sequence ID" value="ACJ17123.1"/>
    <property type="molecule type" value="Genomic_DNA"/>
</dbReference>
<keyword evidence="1" id="KW-0472">Membrane</keyword>
<dbReference type="AlphaFoldDB" id="B6YUD8"/>
<protein>
    <submittedName>
        <fullName evidence="3">Hypothetical membrane protein, conserved</fullName>
    </submittedName>
</protein>
<dbReference type="PATRIC" id="fig|523850.10.peg.1647"/>
<feature type="transmembrane region" description="Helical" evidence="1">
    <location>
        <begin position="6"/>
        <end position="28"/>
    </location>
</feature>
<reference evidence="3 4" key="1">
    <citation type="journal article" date="2008" name="J. Bacteriol.">
        <title>The complete genome sequence of Thermococcus onnurineus NA1 reveals a mixed heterotrophic and carboxydotrophic metabolism.</title>
        <authorList>
            <person name="Lee H.S."/>
            <person name="Kang S.G."/>
            <person name="Bae S.S."/>
            <person name="Lim J.K."/>
            <person name="Cho Y."/>
            <person name="Kim Y.J."/>
            <person name="Jeon J.H."/>
            <person name="Cha S.S."/>
            <person name="Kwon K.K."/>
            <person name="Kim H.T."/>
            <person name="Park C.J."/>
            <person name="Lee H.W."/>
            <person name="Kim S.I."/>
            <person name="Chun J."/>
            <person name="Colwell R.R."/>
            <person name="Kim S.J."/>
            <person name="Lee J.H."/>
        </authorList>
    </citation>
    <scope>NUCLEOTIDE SEQUENCE [LARGE SCALE GENOMIC DNA]</scope>
    <source>
        <strain evidence="3 4">NA1</strain>
    </source>
</reference>
<dbReference type="Pfam" id="PF05763">
    <property type="entry name" value="DUF835"/>
    <property type="match status" value="1"/>
</dbReference>
<feature type="transmembrane region" description="Helical" evidence="1">
    <location>
        <begin position="70"/>
        <end position="91"/>
    </location>
</feature>